<evidence type="ECO:0000313" key="2">
    <source>
        <dbReference type="Proteomes" id="UP001246858"/>
    </source>
</evidence>
<accession>A0ACC6KXB6</accession>
<evidence type="ECO:0000313" key="1">
    <source>
        <dbReference type="EMBL" id="MDR6783787.1"/>
    </source>
</evidence>
<name>A0ACC6KXB6_9SPHI</name>
<organism evidence="1 2">
    <name type="scientific">Pedobacter africanus</name>
    <dbReference type="NCBI Taxonomy" id="151894"/>
    <lineage>
        <taxon>Bacteria</taxon>
        <taxon>Pseudomonadati</taxon>
        <taxon>Bacteroidota</taxon>
        <taxon>Sphingobacteriia</taxon>
        <taxon>Sphingobacteriales</taxon>
        <taxon>Sphingobacteriaceae</taxon>
        <taxon>Pedobacter</taxon>
    </lineage>
</organism>
<comment type="caution">
    <text evidence="1">The sequence shown here is derived from an EMBL/GenBank/DDBJ whole genome shotgun (WGS) entry which is preliminary data.</text>
</comment>
<sequence>MPQKHFRKNILAEPVPTYGYNQQKRDPYFIDPLSDPGFKRLFGAEQSKALAITFLNHVLQGKRQVTSLEFLKNEYPGETKEEGAAVIDMVCKDQNGAYFIVEMQRNRHRNFKERSLFYASRLITEQAPHGNRKEWGYALKDVYIIAVLENFTVQSDNTAQWLHDVALVNTATAKIFSERLHFTYIELPFFNKKEDQLENGLENWVYALKNLKRLKQIPTVFTEPDLIQFCQAARYINLTKEEKNMISAKTKARWDYYAAIGGAKDEGEEIGEARGEARGIYKKAVEMASRLKAEGFNIDKIAEYTGLSVNEVEDL</sequence>
<keyword evidence="2" id="KW-1185">Reference proteome</keyword>
<protein>
    <submittedName>
        <fullName evidence="1">Transposase/invertase (TIGR01784 family)</fullName>
    </submittedName>
</protein>
<proteinExistence type="predicted"/>
<dbReference type="EMBL" id="JAVDTF010000002">
    <property type="protein sequence ID" value="MDR6783787.1"/>
    <property type="molecule type" value="Genomic_DNA"/>
</dbReference>
<reference evidence="1" key="1">
    <citation type="submission" date="2023-07" db="EMBL/GenBank/DDBJ databases">
        <title>Sorghum-associated microbial communities from plants grown in Nebraska, USA.</title>
        <authorList>
            <person name="Schachtman D."/>
        </authorList>
    </citation>
    <scope>NUCLEOTIDE SEQUENCE</scope>
    <source>
        <strain evidence="1">2697</strain>
    </source>
</reference>
<dbReference type="Proteomes" id="UP001246858">
    <property type="component" value="Unassembled WGS sequence"/>
</dbReference>
<gene>
    <name evidence="1" type="ORF">J2X78_002352</name>
</gene>